<proteinExistence type="predicted"/>
<evidence type="ECO:0000313" key="3">
    <source>
        <dbReference type="Proteomes" id="UP000005697"/>
    </source>
</evidence>
<dbReference type="EMBL" id="AEWX01000014">
    <property type="protein sequence ID" value="EGC20523.1"/>
    <property type="molecule type" value="Genomic_DNA"/>
</dbReference>
<evidence type="ECO:0000256" key="1">
    <source>
        <dbReference type="SAM" id="Phobius"/>
    </source>
</evidence>
<dbReference type="Proteomes" id="UP000005697">
    <property type="component" value="Unassembled WGS sequence"/>
</dbReference>
<accession>F0F5Y6</accession>
<sequence>MGFLQVCHLPMFLHQAEDFKTVSYSLLVMSFIYIPTFFTYENVYFDFAYLIYVNN</sequence>
<name>F0F5Y6_9BACT</name>
<dbReference type="AlphaFoldDB" id="F0F5Y6"/>
<keyword evidence="1" id="KW-0472">Membrane</keyword>
<evidence type="ECO:0000313" key="2">
    <source>
        <dbReference type="EMBL" id="EGC20523.1"/>
    </source>
</evidence>
<reference evidence="2 3" key="1">
    <citation type="submission" date="2011-01" db="EMBL/GenBank/DDBJ databases">
        <authorList>
            <person name="Muzny D."/>
            <person name="Qin X."/>
            <person name="Deng J."/>
            <person name="Jiang H."/>
            <person name="Liu Y."/>
            <person name="Qu J."/>
            <person name="Song X.-Z."/>
            <person name="Zhang L."/>
            <person name="Thornton R."/>
            <person name="Coyle M."/>
            <person name="Francisco L."/>
            <person name="Jackson L."/>
            <person name="Javaid M."/>
            <person name="Korchina V."/>
            <person name="Kovar C."/>
            <person name="Mata R."/>
            <person name="Mathew T."/>
            <person name="Ngo R."/>
            <person name="Nguyen L."/>
            <person name="Nguyen N."/>
            <person name="Okwuonu G."/>
            <person name="Ongeri F."/>
            <person name="Pham C."/>
            <person name="Simmons D."/>
            <person name="Wilczek-Boney K."/>
            <person name="Hale W."/>
            <person name="Jakkamsetti A."/>
            <person name="Pham P."/>
            <person name="Ruth R."/>
            <person name="San Lucas F."/>
            <person name="Warren J."/>
            <person name="Zhang J."/>
            <person name="Zhao Z."/>
            <person name="Zhou C."/>
            <person name="Zhu D."/>
            <person name="Lee S."/>
            <person name="Bess C."/>
            <person name="Blankenburg K."/>
            <person name="Forbes L."/>
            <person name="Fu Q."/>
            <person name="Gubbala S."/>
            <person name="Hirani K."/>
            <person name="Jayaseelan J.C."/>
            <person name="Lara F."/>
            <person name="Munidasa M."/>
            <person name="Palculict T."/>
            <person name="Patil S."/>
            <person name="Pu L.-L."/>
            <person name="Saada N."/>
            <person name="Tang L."/>
            <person name="Weissenberger G."/>
            <person name="Zhu Y."/>
            <person name="Hemphill L."/>
            <person name="Shang Y."/>
            <person name="Youmans B."/>
            <person name="Ayvaz T."/>
            <person name="Ross M."/>
            <person name="Santibanez J."/>
            <person name="Aqrawi P."/>
            <person name="Gross S."/>
            <person name="Joshi V."/>
            <person name="Fowler G."/>
            <person name="Nazareth L."/>
            <person name="Reid J."/>
            <person name="Worley K."/>
            <person name="Petrosino J."/>
            <person name="Highlander S."/>
            <person name="Gibbs R."/>
        </authorList>
    </citation>
    <scope>NUCLEOTIDE SEQUENCE [LARGE SCALE GENOMIC DNA]</scope>
    <source>
        <strain evidence="2 3">DSM 16608</strain>
    </source>
</reference>
<keyword evidence="1" id="KW-1133">Transmembrane helix</keyword>
<feature type="transmembrane region" description="Helical" evidence="1">
    <location>
        <begin position="21"/>
        <end position="40"/>
    </location>
</feature>
<dbReference type="STRING" id="888743.HMPREF9141_1002"/>
<comment type="caution">
    <text evidence="2">The sequence shown here is derived from an EMBL/GenBank/DDBJ whole genome shotgun (WGS) entry which is preliminary data.</text>
</comment>
<keyword evidence="1" id="KW-0812">Transmembrane</keyword>
<protein>
    <submittedName>
        <fullName evidence="2">Uncharacterized protein</fullName>
    </submittedName>
</protein>
<organism evidence="2 3">
    <name type="scientific">Prevotella multiformis DSM 16608</name>
    <dbReference type="NCBI Taxonomy" id="888743"/>
    <lineage>
        <taxon>Bacteria</taxon>
        <taxon>Pseudomonadati</taxon>
        <taxon>Bacteroidota</taxon>
        <taxon>Bacteroidia</taxon>
        <taxon>Bacteroidales</taxon>
        <taxon>Prevotellaceae</taxon>
        <taxon>Prevotella</taxon>
    </lineage>
</organism>
<dbReference type="HOGENOM" id="CLU_3028523_0_0_10"/>
<keyword evidence="3" id="KW-1185">Reference proteome</keyword>
<gene>
    <name evidence="2" type="ORF">HMPREF9141_1002</name>
</gene>